<comment type="function">
    <text evidence="9">Vacuolar Fe(2+) uptake transporter.</text>
</comment>
<dbReference type="InterPro" id="IPR052843">
    <property type="entry name" value="ER_body_metal_sequester"/>
</dbReference>
<keyword evidence="6 9" id="KW-1133">Transmembrane helix</keyword>
<dbReference type="InterPro" id="IPR008217">
    <property type="entry name" value="Ccc1_fam"/>
</dbReference>
<keyword evidence="4 9" id="KW-0926">Vacuole</keyword>
<proteinExistence type="inferred from homology"/>
<comment type="caution">
    <text evidence="9">Lacks conserved residue(s) required for the propagation of feature annotation.</text>
</comment>
<organism evidence="10">
    <name type="scientific">Fagus sylvatica</name>
    <name type="common">Beechnut</name>
    <dbReference type="NCBI Taxonomy" id="28930"/>
    <lineage>
        <taxon>Eukaryota</taxon>
        <taxon>Viridiplantae</taxon>
        <taxon>Streptophyta</taxon>
        <taxon>Embryophyta</taxon>
        <taxon>Tracheophyta</taxon>
        <taxon>Spermatophyta</taxon>
        <taxon>Magnoliopsida</taxon>
        <taxon>eudicotyledons</taxon>
        <taxon>Gunneridae</taxon>
        <taxon>Pentapetalae</taxon>
        <taxon>rosids</taxon>
        <taxon>fabids</taxon>
        <taxon>Fagales</taxon>
        <taxon>Fagaceae</taxon>
        <taxon>Fagus</taxon>
    </lineage>
</organism>
<dbReference type="EMBL" id="OIVN01001791">
    <property type="protein sequence ID" value="SPC97692.1"/>
    <property type="molecule type" value="Genomic_DNA"/>
</dbReference>
<dbReference type="GO" id="GO:0140315">
    <property type="term" value="F:iron ion sequestering activity"/>
    <property type="evidence" value="ECO:0007669"/>
    <property type="project" value="UniProtKB-UniRule"/>
</dbReference>
<evidence type="ECO:0000256" key="5">
    <source>
        <dbReference type="ARBA" id="ARBA00022692"/>
    </source>
</evidence>
<evidence type="ECO:0000256" key="9">
    <source>
        <dbReference type="RuleBase" id="RU369115"/>
    </source>
</evidence>
<dbReference type="AlphaFoldDB" id="A0A2N9GDJ7"/>
<reference evidence="10" key="1">
    <citation type="submission" date="2018-02" db="EMBL/GenBank/DDBJ databases">
        <authorList>
            <person name="Cohen D.B."/>
            <person name="Kent A.D."/>
        </authorList>
    </citation>
    <scope>NUCLEOTIDE SEQUENCE</scope>
</reference>
<gene>
    <name evidence="10" type="ORF">FSB_LOCUS25574</name>
</gene>
<comment type="similarity">
    <text evidence="2 9">Belongs to the CCC1 family.</text>
</comment>
<keyword evidence="7 9" id="KW-0472">Membrane</keyword>
<sequence>MNMQEDRYQELLGRRANFRLHAIIAVLSFLISGLVPPLIYGVLFRKNDNREFKLVVVVATSLVCIIFLAVGKAYTQKPPKSYIRTVVYYVSIALMASGVSYIAGYLIKELLEKFGWFESSSVIIMPFSENRLTKQAWASN</sequence>
<keyword evidence="5 9" id="KW-0812">Transmembrane</keyword>
<accession>A0A2N9GDJ7</accession>
<comment type="catalytic activity">
    <reaction evidence="8">
        <text>Fe(2+)(in) = Fe(2+)(out)</text>
        <dbReference type="Rhea" id="RHEA:28486"/>
        <dbReference type="ChEBI" id="CHEBI:29033"/>
    </reaction>
    <physiologicalReaction direction="left-to-right" evidence="8">
        <dbReference type="Rhea" id="RHEA:28487"/>
    </physiologicalReaction>
</comment>
<keyword evidence="9" id="KW-0406">Ion transport</keyword>
<protein>
    <recommendedName>
        <fullName evidence="9">Vacuolar iron transporter</fullName>
    </recommendedName>
</protein>
<dbReference type="GO" id="GO:0005384">
    <property type="term" value="F:manganese ion transmembrane transporter activity"/>
    <property type="evidence" value="ECO:0007669"/>
    <property type="project" value="InterPro"/>
</dbReference>
<comment type="subcellular location">
    <subcellularLocation>
        <location evidence="1 9">Vacuole membrane</location>
        <topology evidence="1 9">Multi-pass membrane protein</topology>
    </subcellularLocation>
</comment>
<evidence type="ECO:0000256" key="3">
    <source>
        <dbReference type="ARBA" id="ARBA00022496"/>
    </source>
</evidence>
<feature type="transmembrane region" description="Helical" evidence="9">
    <location>
        <begin position="52"/>
        <end position="74"/>
    </location>
</feature>
<evidence type="ECO:0000256" key="2">
    <source>
        <dbReference type="ARBA" id="ARBA00007049"/>
    </source>
</evidence>
<keyword evidence="3" id="KW-0408">Iron</keyword>
<dbReference type="Pfam" id="PF01988">
    <property type="entry name" value="VIT1"/>
    <property type="match status" value="1"/>
</dbReference>
<evidence type="ECO:0000256" key="4">
    <source>
        <dbReference type="ARBA" id="ARBA00022554"/>
    </source>
</evidence>
<dbReference type="PANTHER" id="PTHR38937">
    <property type="entry name" value="MEMBRANE PROTEIN OF ER BODY-LIKE PROTEIN"/>
    <property type="match status" value="1"/>
</dbReference>
<evidence type="ECO:0000256" key="1">
    <source>
        <dbReference type="ARBA" id="ARBA00004128"/>
    </source>
</evidence>
<feature type="transmembrane region" description="Helical" evidence="9">
    <location>
        <begin position="86"/>
        <end position="107"/>
    </location>
</feature>
<keyword evidence="9" id="KW-0813">Transport</keyword>
<evidence type="ECO:0000256" key="8">
    <source>
        <dbReference type="ARBA" id="ARBA00044464"/>
    </source>
</evidence>
<evidence type="ECO:0000256" key="6">
    <source>
        <dbReference type="ARBA" id="ARBA00022989"/>
    </source>
</evidence>
<evidence type="ECO:0000256" key="7">
    <source>
        <dbReference type="ARBA" id="ARBA00023136"/>
    </source>
</evidence>
<name>A0A2N9GDJ7_FAGSY</name>
<dbReference type="GO" id="GO:0030026">
    <property type="term" value="P:intracellular manganese ion homeostasis"/>
    <property type="evidence" value="ECO:0007669"/>
    <property type="project" value="InterPro"/>
</dbReference>
<evidence type="ECO:0000313" key="10">
    <source>
        <dbReference type="EMBL" id="SPC97692.1"/>
    </source>
</evidence>
<feature type="transmembrane region" description="Helical" evidence="9">
    <location>
        <begin position="20"/>
        <end position="40"/>
    </location>
</feature>
<dbReference type="GO" id="GO:0005381">
    <property type="term" value="F:iron ion transmembrane transporter activity"/>
    <property type="evidence" value="ECO:0007669"/>
    <property type="project" value="UniProtKB-UniRule"/>
</dbReference>
<dbReference type="GO" id="GO:0005774">
    <property type="term" value="C:vacuolar membrane"/>
    <property type="evidence" value="ECO:0007669"/>
    <property type="project" value="UniProtKB-SubCell"/>
</dbReference>
<dbReference type="PANTHER" id="PTHR38937:SF2">
    <property type="entry name" value="MEMBRANE PROTEIN OF ER BODY-LIKE PROTEIN ISOFORM X1"/>
    <property type="match status" value="1"/>
</dbReference>
<keyword evidence="3" id="KW-0410">Iron transport</keyword>